<evidence type="ECO:0000256" key="2">
    <source>
        <dbReference type="SAM" id="Phobius"/>
    </source>
</evidence>
<dbReference type="Pfam" id="PF17678">
    <property type="entry name" value="Glyco_hydro_92N"/>
    <property type="match status" value="1"/>
</dbReference>
<dbReference type="OMA" id="HVFLGAN"/>
<dbReference type="InterPro" id="IPR014718">
    <property type="entry name" value="GH-type_carb-bd"/>
</dbReference>
<dbReference type="NCBIfam" id="TIGR01180">
    <property type="entry name" value="aman2_put"/>
    <property type="match status" value="1"/>
</dbReference>
<comment type="caution">
    <text evidence="5">The sequence shown here is derived from an EMBL/GenBank/DDBJ whole genome shotgun (WGS) entry which is preliminary data.</text>
</comment>
<dbReference type="HOGENOM" id="CLU_003690_4_1_1"/>
<feature type="domain" description="Glycosyl hydrolase family 92" evidence="3">
    <location>
        <begin position="328"/>
        <end position="811"/>
    </location>
</feature>
<dbReference type="VEuPathDB" id="FungiDB:SAPIO_CDS8113"/>
<dbReference type="GO" id="GO:0005975">
    <property type="term" value="P:carbohydrate metabolic process"/>
    <property type="evidence" value="ECO:0007669"/>
    <property type="project" value="InterPro"/>
</dbReference>
<evidence type="ECO:0000313" key="5">
    <source>
        <dbReference type="EMBL" id="KEZ40285.1"/>
    </source>
</evidence>
<feature type="transmembrane region" description="Helical" evidence="2">
    <location>
        <begin position="12"/>
        <end position="30"/>
    </location>
</feature>
<dbReference type="GeneID" id="27727185"/>
<sequence length="840" mass="93785">MALLSIGMDFKRPLRLLALVVVFGFLLFRYNPLQESRYSWMLPMDWSLNGGYRPDILQYVNPLIGTINGGHVFPGPTHPYGMAKPCPDSMIRGENAAGFVSDDSPIGGFSHLHDSGTGGSPSMGNFPIFAHPGCPSDDYTQCNYTITDRMLPRVPGTAEAHVGYFALNLTNNVRAEMTASTRTALYRFTFPSTQDDTSISRDTRPNPPISPLLLIDLQDLGQTSLSASAGCQVYAESGRIIGEGTFMPSFGRGTYQAYFCADFRGAAVRRLGTFIGKEARADTTYLNAVDRGFQNPSGSGGAWVQFERPEESDQIVARVGMSFVSVDQACSNAEAEIPDFDFDRTVRDVEMIWSEKLSVVELDTRGVHPDMQTIFWSGLYRSMLSPQNYTGENPLWESKEPYFDSFYCIWDSFRAQHPLLTILDPNAQAEMVRALIDIYRHEGKLPDCRMSFSKGFTQGGSNADVVIADAFIKGVTEGIDWDTAYEAVISDAEVTPKDWSLEGRGNIEAWEQYGYIPVDDRDLQGNGPHSRTVSRTVEYAYDDFAIATLAKELGHETDFAKYMNRSGFWRNIWNPEQEDLYHDADGDVQRTNFKGFPQPRFKDGTFKYQTTRMCSPVYEPHKCYFDTAQSTYEGSPWLYSFYAPQDMKGLVEVFGGKQKFFDRLDYYHSSGIADMGNEQSYLTVFQFHYAGRPGRSSYWVNQYIPAQFNASVNGIPGNDDCAMGAFVAMSLMGFFPVAGQSVYLLTAPFFPEVKIKSGGPRPAVIRRVWAAGQEEGGIYIQSATLDGKPYTRNWISHDFFSGGGELELVVGTEEGNWGTADEDLPPSFPHERSWMDGLGT</sequence>
<keyword evidence="5" id="KW-0378">Hydrolase</keyword>
<dbReference type="InterPro" id="IPR041371">
    <property type="entry name" value="GH92_N"/>
</dbReference>
<dbReference type="GO" id="GO:0005634">
    <property type="term" value="C:nucleus"/>
    <property type="evidence" value="ECO:0007669"/>
    <property type="project" value="TreeGrafter"/>
</dbReference>
<keyword evidence="2" id="KW-0472">Membrane</keyword>
<dbReference type="PANTHER" id="PTHR12143">
    <property type="entry name" value="PEPTIDE N-GLYCANASE PNGASE -RELATED"/>
    <property type="match status" value="1"/>
</dbReference>
<dbReference type="EMBL" id="JOWA01000121">
    <property type="protein sequence ID" value="KEZ40285.1"/>
    <property type="molecule type" value="Genomic_DNA"/>
</dbReference>
<dbReference type="Gene3D" id="3.30.2080.10">
    <property type="entry name" value="GH92 mannosidase domain"/>
    <property type="match status" value="1"/>
</dbReference>
<dbReference type="GO" id="GO:0030246">
    <property type="term" value="F:carbohydrate binding"/>
    <property type="evidence" value="ECO:0007669"/>
    <property type="project" value="InterPro"/>
</dbReference>
<dbReference type="Gene3D" id="2.70.98.10">
    <property type="match status" value="1"/>
</dbReference>
<dbReference type="Proteomes" id="UP000028545">
    <property type="component" value="Unassembled WGS sequence"/>
</dbReference>
<feature type="region of interest" description="Disordered" evidence="1">
    <location>
        <begin position="817"/>
        <end position="840"/>
    </location>
</feature>
<dbReference type="AlphaFoldDB" id="A0A084FYX3"/>
<dbReference type="SUPFAM" id="SSF48208">
    <property type="entry name" value="Six-hairpin glycosidases"/>
    <property type="match status" value="1"/>
</dbReference>
<dbReference type="FunFam" id="1.20.1050.60:FF:000002">
    <property type="entry name" value="Glycosyl hydrolase family 92"/>
    <property type="match status" value="1"/>
</dbReference>
<protein>
    <submittedName>
        <fullName evidence="5">Glycosyl hydrolase family 92</fullName>
    </submittedName>
</protein>
<evidence type="ECO:0000259" key="4">
    <source>
        <dbReference type="Pfam" id="PF17678"/>
    </source>
</evidence>
<dbReference type="GO" id="GO:0005829">
    <property type="term" value="C:cytosol"/>
    <property type="evidence" value="ECO:0007669"/>
    <property type="project" value="TreeGrafter"/>
</dbReference>
<reference evidence="5 6" key="1">
    <citation type="journal article" date="2014" name="Genome Announc.">
        <title>Draft genome sequence of the pathogenic fungus Scedosporium apiospermum.</title>
        <authorList>
            <person name="Vandeputte P."/>
            <person name="Ghamrawi S."/>
            <person name="Rechenmann M."/>
            <person name="Iltis A."/>
            <person name="Giraud S."/>
            <person name="Fleury M."/>
            <person name="Thornton C."/>
            <person name="Delhaes L."/>
            <person name="Meyer W."/>
            <person name="Papon N."/>
            <person name="Bouchara J.P."/>
        </authorList>
    </citation>
    <scope>NUCLEOTIDE SEQUENCE [LARGE SCALE GENOMIC DNA]</scope>
    <source>
        <strain evidence="5 6">IHEM 14462</strain>
    </source>
</reference>
<dbReference type="InterPro" id="IPR012939">
    <property type="entry name" value="Glyco_hydro_92"/>
</dbReference>
<organism evidence="5 6">
    <name type="scientific">Pseudallescheria apiosperma</name>
    <name type="common">Scedosporium apiospermum</name>
    <dbReference type="NCBI Taxonomy" id="563466"/>
    <lineage>
        <taxon>Eukaryota</taxon>
        <taxon>Fungi</taxon>
        <taxon>Dikarya</taxon>
        <taxon>Ascomycota</taxon>
        <taxon>Pezizomycotina</taxon>
        <taxon>Sordariomycetes</taxon>
        <taxon>Hypocreomycetidae</taxon>
        <taxon>Microascales</taxon>
        <taxon>Microascaceae</taxon>
        <taxon>Scedosporium</taxon>
    </lineage>
</organism>
<accession>A0A084FYX3</accession>
<keyword evidence="2" id="KW-1133">Transmembrane helix</keyword>
<dbReference type="InterPro" id="IPR050883">
    <property type="entry name" value="PNGase"/>
</dbReference>
<dbReference type="RefSeq" id="XP_016640084.1">
    <property type="nucleotide sequence ID" value="XM_016789821.1"/>
</dbReference>
<keyword evidence="6" id="KW-1185">Reference proteome</keyword>
<dbReference type="Gene3D" id="1.20.1050.60">
    <property type="entry name" value="alpha-1,2-mannosidase"/>
    <property type="match status" value="1"/>
</dbReference>
<keyword evidence="2" id="KW-0812">Transmembrane</keyword>
<dbReference type="OrthoDB" id="449263at2759"/>
<feature type="domain" description="Glycosyl hydrolase family 92 N-terminal" evidence="4">
    <location>
        <begin position="59"/>
        <end position="322"/>
    </location>
</feature>
<proteinExistence type="predicted"/>
<dbReference type="KEGG" id="sapo:SAPIO_CDS8113"/>
<dbReference type="InterPro" id="IPR008928">
    <property type="entry name" value="6-hairpin_glycosidase_sf"/>
</dbReference>
<dbReference type="Pfam" id="PF07971">
    <property type="entry name" value="Glyco_hydro_92"/>
    <property type="match status" value="1"/>
</dbReference>
<dbReference type="InterPro" id="IPR005887">
    <property type="entry name" value="GH92_a_mannosidase_put"/>
</dbReference>
<dbReference type="Gene3D" id="1.20.1610.10">
    <property type="entry name" value="alpha-1,2-mannosidases domains"/>
    <property type="match status" value="1"/>
</dbReference>
<evidence type="ECO:0000313" key="6">
    <source>
        <dbReference type="Proteomes" id="UP000028545"/>
    </source>
</evidence>
<dbReference type="PANTHER" id="PTHR12143:SF42">
    <property type="entry name" value="PUTATIVE SUBFAMILY (AFU_ORTHOLOGUE AFUA_6G13760)-RELATED"/>
    <property type="match status" value="1"/>
</dbReference>
<evidence type="ECO:0000259" key="3">
    <source>
        <dbReference type="Pfam" id="PF07971"/>
    </source>
</evidence>
<dbReference type="GO" id="GO:0000224">
    <property type="term" value="F:peptide-N4-(N-acetyl-beta-glucosaminyl)asparagine amidase activity"/>
    <property type="evidence" value="ECO:0007669"/>
    <property type="project" value="TreeGrafter"/>
</dbReference>
<gene>
    <name evidence="5" type="ORF">SAPIO_CDS8113</name>
</gene>
<name>A0A084FYX3_PSEDA</name>
<evidence type="ECO:0000256" key="1">
    <source>
        <dbReference type="SAM" id="MobiDB-lite"/>
    </source>
</evidence>
<dbReference type="GO" id="GO:0006516">
    <property type="term" value="P:glycoprotein catabolic process"/>
    <property type="evidence" value="ECO:0007669"/>
    <property type="project" value="TreeGrafter"/>
</dbReference>